<feature type="transmembrane region" description="Helical" evidence="1">
    <location>
        <begin position="407"/>
        <end position="427"/>
    </location>
</feature>
<keyword evidence="1" id="KW-0472">Membrane</keyword>
<dbReference type="PATRIC" id="fig|630626.3.peg.1966"/>
<dbReference type="HOGENOM" id="CLU_019733_1_0_6"/>
<evidence type="ECO:0000256" key="1">
    <source>
        <dbReference type="SAM" id="Phobius"/>
    </source>
</evidence>
<dbReference type="SUPFAM" id="SSF53448">
    <property type="entry name" value="Nucleotide-diphospho-sugar transferases"/>
    <property type="match status" value="1"/>
</dbReference>
<reference evidence="3 4" key="1">
    <citation type="journal article" date="2012" name="J. Bacteriol.">
        <title>Complete genome sequence of the B12-producing Shimwellia blattae strain DSM 4481, isolated from a cockroach.</title>
        <authorList>
            <person name="Brzuszkiewicz E."/>
            <person name="Waschkowitz T."/>
            <person name="Wiezer A."/>
            <person name="Daniel R."/>
        </authorList>
    </citation>
    <scope>NUCLEOTIDE SEQUENCE [LARGE SCALE GENOMIC DNA]</scope>
    <source>
        <strain evidence="4">ATCC 29907 / DSM 4481 / JCM 1650 / NBRC 105725 / CDC 9005-74</strain>
    </source>
</reference>
<accession>I2B9A9</accession>
<dbReference type="AlphaFoldDB" id="I2B9A9"/>
<protein>
    <submittedName>
        <fullName evidence="3">Bacteriophage N4 adsorption protein B</fullName>
    </submittedName>
</protein>
<evidence type="ECO:0000313" key="4">
    <source>
        <dbReference type="Proteomes" id="UP000001955"/>
    </source>
</evidence>
<gene>
    <name evidence="3" type="ordered locus">EBL_c20220</name>
</gene>
<keyword evidence="4" id="KW-1185">Reference proteome</keyword>
<proteinExistence type="predicted"/>
<organism evidence="3 4">
    <name type="scientific">Shimwellia blattae (strain ATCC 29907 / DSM 4481 / JCM 1650 / NBRC 105725 / CDC 9005-74)</name>
    <name type="common">Escherichia blattae</name>
    <dbReference type="NCBI Taxonomy" id="630626"/>
    <lineage>
        <taxon>Bacteria</taxon>
        <taxon>Pseudomonadati</taxon>
        <taxon>Pseudomonadota</taxon>
        <taxon>Gammaproteobacteria</taxon>
        <taxon>Enterobacterales</taxon>
        <taxon>Enterobacteriaceae</taxon>
        <taxon>Shimwellia</taxon>
    </lineage>
</organism>
<evidence type="ECO:0000259" key="2">
    <source>
        <dbReference type="Pfam" id="PF05157"/>
    </source>
</evidence>
<evidence type="ECO:0000313" key="3">
    <source>
        <dbReference type="EMBL" id="AFJ47113.1"/>
    </source>
</evidence>
<dbReference type="Pfam" id="PF13641">
    <property type="entry name" value="Glyco_tranf_2_3"/>
    <property type="match status" value="1"/>
</dbReference>
<dbReference type="Proteomes" id="UP000001955">
    <property type="component" value="Chromosome"/>
</dbReference>
<keyword evidence="1" id="KW-0812">Transmembrane</keyword>
<feature type="transmembrane region" description="Helical" evidence="1">
    <location>
        <begin position="374"/>
        <end position="395"/>
    </location>
</feature>
<dbReference type="InterPro" id="IPR037257">
    <property type="entry name" value="T2SS_E_N_sf"/>
</dbReference>
<keyword evidence="1" id="KW-1133">Transmembrane helix</keyword>
<dbReference type="InterPro" id="IPR007831">
    <property type="entry name" value="T2SS_GspE_N"/>
</dbReference>
<feature type="transmembrane region" description="Helical" evidence="1">
    <location>
        <begin position="38"/>
        <end position="60"/>
    </location>
</feature>
<sequence>MFLFRFCLLHGFMGPSVFMASLIDITTTWLYFLKTGLVILLLLLLLNGLDDLVIDIFYWLRKSCRSGISRPVPFPAAEASREKPLAILIPAWQEAGVIGRMIRLATRELDYENYHIFVGTYQDDLATSQEVKEACAGYSNVHHVVCVPNVQASKAACLNSLLEAVFGFERQASFTFTGFVFHDAQDVVMGPELRLFSQLVSYHDVVRIPIYPYERPWYKFSGLSYVDKFAELQGKRLPVRAALTGQVTRTGAGCCISRRALMVLLEEGDGVAFNVNSMAVDYETGFILRRRGIKGIFCRMKVSDCGDYFVPVGFRAHLRDIVCVRRYLPDTFAATVRQKARWNSSVALQGYNQLRWGHHLKDNYFLWRDRKGGLISVLSVLIALCVFQLGAVWLYEHTAADPWHFLGIFSASHLLAGLLMANAILLVHRIIQRALFVAAAYGPGMGAGSILRLFWSLVLSVSSWVYAIWLFMFDSNMHNWIRAKSHHAFPASLVPRNHAPPVGQILIAQGVLSAAGLEEAMARRINGVRLGRSMVRQGTITPWQLACALASQAGLQAEAVDCRKLDPAMIARLPARIALHYAVLPWRLEGDKLIVARESPLDPVSLSALERKIGVPIACVIAPCGEVVVGLRRWYSHHRIDQYACVVRAVEMGLFSPGRGEQLWQQYVSGQILFAEVLISQAWIDPSVLHAMLLRYEHSDLMFGEFLVEENVVSEEAVASALRRQRQLQPTMEGLFSQMGINHLMFAALNAGAA</sequence>
<feature type="transmembrane region" description="Helical" evidence="1">
    <location>
        <begin position="457"/>
        <end position="473"/>
    </location>
</feature>
<dbReference type="eggNOG" id="COG1215">
    <property type="taxonomic scope" value="Bacteria"/>
</dbReference>
<dbReference type="OrthoDB" id="5294733at2"/>
<dbReference type="Gene3D" id="3.30.300.160">
    <property type="entry name" value="Type II secretion system, protein E, N-terminal domain"/>
    <property type="match status" value="1"/>
</dbReference>
<dbReference type="InterPro" id="IPR029044">
    <property type="entry name" value="Nucleotide-diphossugar_trans"/>
</dbReference>
<dbReference type="STRING" id="630626.EBL_c20220"/>
<feature type="domain" description="Type II secretion system protein GspE N-terminal" evidence="2">
    <location>
        <begin position="564"/>
        <end position="638"/>
    </location>
</feature>
<dbReference type="KEGG" id="ebt:EBL_c20220"/>
<feature type="transmembrane region" description="Helical" evidence="1">
    <location>
        <begin position="12"/>
        <end position="32"/>
    </location>
</feature>
<name>I2B9A9_SHIBC</name>
<dbReference type="SUPFAM" id="SSF160246">
    <property type="entry name" value="EspE N-terminal domain-like"/>
    <property type="match status" value="1"/>
</dbReference>
<dbReference type="Pfam" id="PF05157">
    <property type="entry name" value="MshEN"/>
    <property type="match status" value="1"/>
</dbReference>
<dbReference type="EMBL" id="CP001560">
    <property type="protein sequence ID" value="AFJ47113.1"/>
    <property type="molecule type" value="Genomic_DNA"/>
</dbReference>